<dbReference type="Gramene" id="PGSC0003DMT400033733">
    <property type="protein sequence ID" value="PGSC0003DMT400033733"/>
    <property type="gene ID" value="PGSC0003DMG400012960"/>
</dbReference>
<evidence type="ECO:0000256" key="2">
    <source>
        <dbReference type="SAM" id="SignalP"/>
    </source>
</evidence>
<organism evidence="3 4">
    <name type="scientific">Solanum tuberosum</name>
    <name type="common">Potato</name>
    <dbReference type="NCBI Taxonomy" id="4113"/>
    <lineage>
        <taxon>Eukaryota</taxon>
        <taxon>Viridiplantae</taxon>
        <taxon>Streptophyta</taxon>
        <taxon>Embryophyta</taxon>
        <taxon>Tracheophyta</taxon>
        <taxon>Spermatophyta</taxon>
        <taxon>Magnoliopsida</taxon>
        <taxon>eudicotyledons</taxon>
        <taxon>Gunneridae</taxon>
        <taxon>Pentapetalae</taxon>
        <taxon>asterids</taxon>
        <taxon>lamiids</taxon>
        <taxon>Solanales</taxon>
        <taxon>Solanaceae</taxon>
        <taxon>Solanoideae</taxon>
        <taxon>Solaneae</taxon>
        <taxon>Solanum</taxon>
    </lineage>
</organism>
<dbReference type="HOGENOM" id="CLU_2150376_0_0_1"/>
<dbReference type="Proteomes" id="UP000011115">
    <property type="component" value="Unassembled WGS sequence"/>
</dbReference>
<reference evidence="3" key="2">
    <citation type="submission" date="2015-06" db="UniProtKB">
        <authorList>
            <consortium name="EnsemblPlants"/>
        </authorList>
    </citation>
    <scope>IDENTIFICATION</scope>
    <source>
        <strain evidence="3">DM1-3 516 R44</strain>
    </source>
</reference>
<dbReference type="AlphaFoldDB" id="M1AZK5"/>
<evidence type="ECO:0000313" key="4">
    <source>
        <dbReference type="Proteomes" id="UP000011115"/>
    </source>
</evidence>
<dbReference type="PaxDb" id="4113-PGSC0003DMT400033733"/>
<dbReference type="eggNOG" id="ENOG502QQ9Y">
    <property type="taxonomic scope" value="Eukaryota"/>
</dbReference>
<sequence>MAFPKVLFLVAFLLLLSFWVDLCHQSNDVYSPREALLEKNKPDSNADSRRMRCSFRAVKVGSRQKIVVLVSLLVFLSPPYILPIFLFSSFSHHKTTNLRTTRSGRKSLCCRK</sequence>
<evidence type="ECO:0000256" key="1">
    <source>
        <dbReference type="SAM" id="Phobius"/>
    </source>
</evidence>
<feature type="transmembrane region" description="Helical" evidence="1">
    <location>
        <begin position="66"/>
        <end position="87"/>
    </location>
</feature>
<keyword evidence="4" id="KW-1185">Reference proteome</keyword>
<evidence type="ECO:0000313" key="3">
    <source>
        <dbReference type="EnsemblPlants" id="PGSC0003DMT400033733"/>
    </source>
</evidence>
<keyword evidence="1" id="KW-0472">Membrane</keyword>
<dbReference type="STRING" id="4113.M1AZK5"/>
<keyword evidence="2" id="KW-0732">Signal</keyword>
<dbReference type="InParanoid" id="M1AZK5"/>
<name>M1AZK5_SOLTU</name>
<accession>M1AZK5</accession>
<feature type="signal peptide" evidence="2">
    <location>
        <begin position="1"/>
        <end position="25"/>
    </location>
</feature>
<protein>
    <submittedName>
        <fullName evidence="3">Uncharacterized protein</fullName>
    </submittedName>
</protein>
<keyword evidence="1" id="KW-1133">Transmembrane helix</keyword>
<reference evidence="4" key="1">
    <citation type="journal article" date="2011" name="Nature">
        <title>Genome sequence and analysis of the tuber crop potato.</title>
        <authorList>
            <consortium name="The Potato Genome Sequencing Consortium"/>
        </authorList>
    </citation>
    <scope>NUCLEOTIDE SEQUENCE [LARGE SCALE GENOMIC DNA]</scope>
    <source>
        <strain evidence="4">cv. DM1-3 516 R44</strain>
    </source>
</reference>
<keyword evidence="1" id="KW-0812">Transmembrane</keyword>
<proteinExistence type="predicted"/>
<dbReference type="EnsemblPlants" id="PGSC0003DMT400033733">
    <property type="protein sequence ID" value="PGSC0003DMT400033733"/>
    <property type="gene ID" value="PGSC0003DMG400012960"/>
</dbReference>
<feature type="chain" id="PRO_5004011765" evidence="2">
    <location>
        <begin position="26"/>
        <end position="112"/>
    </location>
</feature>